<keyword evidence="8 22" id="KW-0812">Transmembrane</keyword>
<proteinExistence type="inferred from homology"/>
<feature type="transmembrane region" description="Helical" evidence="22">
    <location>
        <begin position="20"/>
        <end position="40"/>
    </location>
</feature>
<dbReference type="AlphaFoldDB" id="A0A7J7LGG2"/>
<keyword evidence="6" id="KW-0433">Leucine-rich repeat</keyword>
<dbReference type="Pfam" id="PF00069">
    <property type="entry name" value="Pkinase"/>
    <property type="match status" value="1"/>
</dbReference>
<keyword evidence="17" id="KW-0325">Glycoprotein</keyword>
<dbReference type="Gene3D" id="1.10.510.10">
    <property type="entry name" value="Transferase(Phosphotransferase) domain 1"/>
    <property type="match status" value="1"/>
</dbReference>
<dbReference type="EC" id="2.7.11.1" evidence="2"/>
<evidence type="ECO:0000256" key="8">
    <source>
        <dbReference type="ARBA" id="ARBA00022692"/>
    </source>
</evidence>
<dbReference type="GO" id="GO:0004674">
    <property type="term" value="F:protein serine/threonine kinase activity"/>
    <property type="evidence" value="ECO:0007669"/>
    <property type="project" value="UniProtKB-KW"/>
</dbReference>
<evidence type="ECO:0000256" key="9">
    <source>
        <dbReference type="ARBA" id="ARBA00022729"/>
    </source>
</evidence>
<dbReference type="InterPro" id="IPR011009">
    <property type="entry name" value="Kinase-like_dom_sf"/>
</dbReference>
<keyword evidence="11 20" id="KW-0547">Nucleotide-binding</keyword>
<keyword evidence="13 20" id="KW-0067">ATP-binding</keyword>
<evidence type="ECO:0000256" key="5">
    <source>
        <dbReference type="ARBA" id="ARBA00022553"/>
    </source>
</evidence>
<evidence type="ECO:0000256" key="20">
    <source>
        <dbReference type="PROSITE-ProRule" id="PRU10141"/>
    </source>
</evidence>
<evidence type="ECO:0000256" key="14">
    <source>
        <dbReference type="ARBA" id="ARBA00022989"/>
    </source>
</evidence>
<keyword evidence="15 22" id="KW-0472">Membrane</keyword>
<evidence type="ECO:0000256" key="11">
    <source>
        <dbReference type="ARBA" id="ARBA00022741"/>
    </source>
</evidence>
<sequence>MTPNDNTHDPHQTHGSLHQKLIILVGVVVCLILASCFFYIRYRASVSRDIFSPLSSLNYRHLRISYAELLKATHGFSSSHLIGVGSYGSVYKGVLSDNGRFVAVKVLNLRQHGAPKSFIAECNSLKDNQGRKRDLNLIQRLNVAIDVASALDYLHNHCKPPIVHRDLKPSNVLIADDMSARVGDFGLAKFLLSNSLDQNQSSSMAIKGTIGYIAPEYAMYGQASVKGDVYSYGIMLLEMFIGKKPTDGMFKEGLNLHNFVKMHLPDQVMMIIDPRQVNGELYVEVLNYAGTLQKARGRVHECLVSVLEIGVACSAESSGKRMNMKDIVFELNVIKDVLLGIGIHEKRLMINQLSKCNVECIV</sequence>
<keyword evidence="16" id="KW-0675">Receptor</keyword>
<dbReference type="InterPro" id="IPR051564">
    <property type="entry name" value="LRR_receptor-like_kinase"/>
</dbReference>
<keyword evidence="10" id="KW-0677">Repeat</keyword>
<evidence type="ECO:0000256" key="6">
    <source>
        <dbReference type="ARBA" id="ARBA00022614"/>
    </source>
</evidence>
<evidence type="ECO:0000313" key="24">
    <source>
        <dbReference type="EMBL" id="KAF6141725.1"/>
    </source>
</evidence>
<dbReference type="PROSITE" id="PS50011">
    <property type="entry name" value="PROTEIN_KINASE_DOM"/>
    <property type="match status" value="1"/>
</dbReference>
<dbReference type="GO" id="GO:0005886">
    <property type="term" value="C:plasma membrane"/>
    <property type="evidence" value="ECO:0007669"/>
    <property type="project" value="UniProtKB-SubCell"/>
</dbReference>
<keyword evidence="12" id="KW-0418">Kinase</keyword>
<dbReference type="PANTHER" id="PTHR48055">
    <property type="entry name" value="LEUCINE-RICH REPEAT RECEPTOR PROTEIN KINASE EMS1"/>
    <property type="match status" value="1"/>
</dbReference>
<evidence type="ECO:0000256" key="1">
    <source>
        <dbReference type="ARBA" id="ARBA00004162"/>
    </source>
</evidence>
<dbReference type="GO" id="GO:0005524">
    <property type="term" value="F:ATP binding"/>
    <property type="evidence" value="ECO:0007669"/>
    <property type="project" value="UniProtKB-UniRule"/>
</dbReference>
<evidence type="ECO:0000259" key="23">
    <source>
        <dbReference type="PROSITE" id="PS50011"/>
    </source>
</evidence>
<keyword evidence="14 22" id="KW-1133">Transmembrane helix</keyword>
<dbReference type="EMBL" id="JACGCM010002299">
    <property type="protein sequence ID" value="KAF6141725.1"/>
    <property type="molecule type" value="Genomic_DNA"/>
</dbReference>
<evidence type="ECO:0000256" key="18">
    <source>
        <dbReference type="ARBA" id="ARBA00047899"/>
    </source>
</evidence>
<dbReference type="OrthoDB" id="1911041at2759"/>
<dbReference type="Gene3D" id="3.30.200.20">
    <property type="entry name" value="Phosphorylase Kinase, domain 1"/>
    <property type="match status" value="1"/>
</dbReference>
<evidence type="ECO:0000256" key="7">
    <source>
        <dbReference type="ARBA" id="ARBA00022679"/>
    </source>
</evidence>
<feature type="binding site" evidence="20">
    <location>
        <position position="105"/>
    </location>
    <ligand>
        <name>ATP</name>
        <dbReference type="ChEBI" id="CHEBI:30616"/>
    </ligand>
</feature>
<gene>
    <name evidence="24" type="ORF">GIB67_027903</name>
</gene>
<comment type="catalytic activity">
    <reaction evidence="19">
        <text>L-seryl-[protein] + ATP = O-phospho-L-seryl-[protein] + ADP + H(+)</text>
        <dbReference type="Rhea" id="RHEA:17989"/>
        <dbReference type="Rhea" id="RHEA-COMP:9863"/>
        <dbReference type="Rhea" id="RHEA-COMP:11604"/>
        <dbReference type="ChEBI" id="CHEBI:15378"/>
        <dbReference type="ChEBI" id="CHEBI:29999"/>
        <dbReference type="ChEBI" id="CHEBI:30616"/>
        <dbReference type="ChEBI" id="CHEBI:83421"/>
        <dbReference type="ChEBI" id="CHEBI:456216"/>
        <dbReference type="EC" id="2.7.11.1"/>
    </reaction>
</comment>
<keyword evidence="4 21" id="KW-0723">Serine/threonine-protein kinase</keyword>
<evidence type="ECO:0000256" key="2">
    <source>
        <dbReference type="ARBA" id="ARBA00012513"/>
    </source>
</evidence>
<dbReference type="Proteomes" id="UP000541444">
    <property type="component" value="Unassembled WGS sequence"/>
</dbReference>
<feature type="domain" description="Protein kinase" evidence="23">
    <location>
        <begin position="1"/>
        <end position="339"/>
    </location>
</feature>
<comment type="caution">
    <text evidence="24">The sequence shown here is derived from an EMBL/GenBank/DDBJ whole genome shotgun (WGS) entry which is preliminary data.</text>
</comment>
<evidence type="ECO:0000256" key="15">
    <source>
        <dbReference type="ARBA" id="ARBA00023136"/>
    </source>
</evidence>
<dbReference type="InterPro" id="IPR000719">
    <property type="entry name" value="Prot_kinase_dom"/>
</dbReference>
<evidence type="ECO:0000256" key="3">
    <source>
        <dbReference type="ARBA" id="ARBA00022475"/>
    </source>
</evidence>
<evidence type="ECO:0000256" key="21">
    <source>
        <dbReference type="RuleBase" id="RU000304"/>
    </source>
</evidence>
<name>A0A7J7LGG2_9MAGN</name>
<evidence type="ECO:0000256" key="12">
    <source>
        <dbReference type="ARBA" id="ARBA00022777"/>
    </source>
</evidence>
<evidence type="ECO:0000256" key="13">
    <source>
        <dbReference type="ARBA" id="ARBA00022840"/>
    </source>
</evidence>
<dbReference type="PROSITE" id="PS00107">
    <property type="entry name" value="PROTEIN_KINASE_ATP"/>
    <property type="match status" value="1"/>
</dbReference>
<dbReference type="PANTHER" id="PTHR48055:SF55">
    <property type="entry name" value="PROTEIN KINASE DOMAIN-CONTAINING PROTEIN"/>
    <property type="match status" value="1"/>
</dbReference>
<dbReference type="SUPFAM" id="SSF56112">
    <property type="entry name" value="Protein kinase-like (PK-like)"/>
    <property type="match status" value="1"/>
</dbReference>
<evidence type="ECO:0000256" key="16">
    <source>
        <dbReference type="ARBA" id="ARBA00023170"/>
    </source>
</evidence>
<keyword evidence="7" id="KW-0808">Transferase</keyword>
<protein>
    <recommendedName>
        <fullName evidence="2">non-specific serine/threonine protein kinase</fullName>
        <ecNumber evidence="2">2.7.11.1</ecNumber>
    </recommendedName>
</protein>
<dbReference type="InterPro" id="IPR008271">
    <property type="entry name" value="Ser/Thr_kinase_AS"/>
</dbReference>
<dbReference type="InterPro" id="IPR017441">
    <property type="entry name" value="Protein_kinase_ATP_BS"/>
</dbReference>
<accession>A0A7J7LGG2</accession>
<reference evidence="24 25" key="1">
    <citation type="journal article" date="2020" name="IScience">
        <title>Genome Sequencing of the Endangered Kingdonia uniflora (Circaeasteraceae, Ranunculales) Reveals Potential Mechanisms of Evolutionary Specialization.</title>
        <authorList>
            <person name="Sun Y."/>
            <person name="Deng T."/>
            <person name="Zhang A."/>
            <person name="Moore M.J."/>
            <person name="Landis J.B."/>
            <person name="Lin N."/>
            <person name="Zhang H."/>
            <person name="Zhang X."/>
            <person name="Huang J."/>
            <person name="Zhang X."/>
            <person name="Sun H."/>
            <person name="Wang H."/>
        </authorList>
    </citation>
    <scope>NUCLEOTIDE SEQUENCE [LARGE SCALE GENOMIC DNA]</scope>
    <source>
        <strain evidence="24">TB1705</strain>
        <tissue evidence="24">Leaf</tissue>
    </source>
</reference>
<evidence type="ECO:0000313" key="25">
    <source>
        <dbReference type="Proteomes" id="UP000541444"/>
    </source>
</evidence>
<keyword evidence="25" id="KW-1185">Reference proteome</keyword>
<keyword evidence="3" id="KW-1003">Cell membrane</keyword>
<evidence type="ECO:0000256" key="19">
    <source>
        <dbReference type="ARBA" id="ARBA00048679"/>
    </source>
</evidence>
<keyword evidence="5" id="KW-0597">Phosphoprotein</keyword>
<comment type="similarity">
    <text evidence="21">Belongs to the protein kinase superfamily.</text>
</comment>
<evidence type="ECO:0000256" key="17">
    <source>
        <dbReference type="ARBA" id="ARBA00023180"/>
    </source>
</evidence>
<comment type="catalytic activity">
    <reaction evidence="18">
        <text>L-threonyl-[protein] + ATP = O-phospho-L-threonyl-[protein] + ADP + H(+)</text>
        <dbReference type="Rhea" id="RHEA:46608"/>
        <dbReference type="Rhea" id="RHEA-COMP:11060"/>
        <dbReference type="Rhea" id="RHEA-COMP:11605"/>
        <dbReference type="ChEBI" id="CHEBI:15378"/>
        <dbReference type="ChEBI" id="CHEBI:30013"/>
        <dbReference type="ChEBI" id="CHEBI:30616"/>
        <dbReference type="ChEBI" id="CHEBI:61977"/>
        <dbReference type="ChEBI" id="CHEBI:456216"/>
        <dbReference type="EC" id="2.7.11.1"/>
    </reaction>
</comment>
<dbReference type="SMART" id="SM00220">
    <property type="entry name" value="S_TKc"/>
    <property type="match status" value="1"/>
</dbReference>
<comment type="subcellular location">
    <subcellularLocation>
        <location evidence="1">Cell membrane</location>
        <topology evidence="1">Single-pass membrane protein</topology>
    </subcellularLocation>
</comment>
<organism evidence="24 25">
    <name type="scientific">Kingdonia uniflora</name>
    <dbReference type="NCBI Taxonomy" id="39325"/>
    <lineage>
        <taxon>Eukaryota</taxon>
        <taxon>Viridiplantae</taxon>
        <taxon>Streptophyta</taxon>
        <taxon>Embryophyta</taxon>
        <taxon>Tracheophyta</taxon>
        <taxon>Spermatophyta</taxon>
        <taxon>Magnoliopsida</taxon>
        <taxon>Ranunculales</taxon>
        <taxon>Circaeasteraceae</taxon>
        <taxon>Kingdonia</taxon>
    </lineage>
</organism>
<evidence type="ECO:0000256" key="10">
    <source>
        <dbReference type="ARBA" id="ARBA00022737"/>
    </source>
</evidence>
<evidence type="ECO:0000256" key="4">
    <source>
        <dbReference type="ARBA" id="ARBA00022527"/>
    </source>
</evidence>
<dbReference type="FunFam" id="1.10.510.10:FF:000358">
    <property type="entry name" value="Putative leucine-rich repeat receptor-like serine/threonine-protein kinase"/>
    <property type="match status" value="1"/>
</dbReference>
<evidence type="ECO:0000256" key="22">
    <source>
        <dbReference type="SAM" id="Phobius"/>
    </source>
</evidence>
<keyword evidence="9" id="KW-0732">Signal</keyword>
<dbReference type="PROSITE" id="PS00108">
    <property type="entry name" value="PROTEIN_KINASE_ST"/>
    <property type="match status" value="1"/>
</dbReference>